<reference evidence="1" key="1">
    <citation type="submission" date="2019-08" db="EMBL/GenBank/DDBJ databases">
        <authorList>
            <person name="Kucharzyk K."/>
            <person name="Murdoch R.W."/>
            <person name="Higgins S."/>
            <person name="Loffler F."/>
        </authorList>
    </citation>
    <scope>NUCLEOTIDE SEQUENCE</scope>
</reference>
<dbReference type="AlphaFoldDB" id="A0A644VMI5"/>
<dbReference type="InterPro" id="IPR016181">
    <property type="entry name" value="Acyl_CoA_acyltransferase"/>
</dbReference>
<name>A0A644VMI5_9ZZZZ</name>
<dbReference type="EMBL" id="VSSQ01000362">
    <property type="protein sequence ID" value="MPL92551.1"/>
    <property type="molecule type" value="Genomic_DNA"/>
</dbReference>
<comment type="caution">
    <text evidence="1">The sequence shown here is derived from an EMBL/GenBank/DDBJ whole genome shotgun (WGS) entry which is preliminary data.</text>
</comment>
<organism evidence="1">
    <name type="scientific">bioreactor metagenome</name>
    <dbReference type="NCBI Taxonomy" id="1076179"/>
    <lineage>
        <taxon>unclassified sequences</taxon>
        <taxon>metagenomes</taxon>
        <taxon>ecological metagenomes</taxon>
    </lineage>
</organism>
<dbReference type="SUPFAM" id="SSF55729">
    <property type="entry name" value="Acyl-CoA N-acyltransferases (Nat)"/>
    <property type="match status" value="1"/>
</dbReference>
<proteinExistence type="predicted"/>
<dbReference type="InterPro" id="IPR050644">
    <property type="entry name" value="PG_Glycine_Bridge_Synth"/>
</dbReference>
<sequence length="324" mass="38362">MIQIDKNTFFSITQVFDYMPFTQSMGWWAMNSGKDESHFVFFVDNMEKPSIACLGYVMRKFGLKMLQIEGECFFSKKEIESKKIRDFYREISQTDFDIIEINSSLKYNMLYEIGIREAGYLKPVGLFSIPLTIEIDLKNKIEFDRNWKRNLEKAAKNDLEFEIITQLSEKDYSDFCTIYNIMTERKNVGNHIDNNQVINILADNSFQLFFVKQYDKRIAAIITYCRNNFSIGVFAGSTNEALSVSATFFMYNQLFQYFKNKGVKVYDMARICPGTHSKQSVFLFKNGVRGEYVQYCGEFSFYKRQIYRYLMYFVKKYLFKKVEV</sequence>
<evidence type="ECO:0000313" key="1">
    <source>
        <dbReference type="EMBL" id="MPL92551.1"/>
    </source>
</evidence>
<dbReference type="PANTHER" id="PTHR36174:SF1">
    <property type="entry name" value="LIPID II:GLYCINE GLYCYLTRANSFERASE"/>
    <property type="match status" value="1"/>
</dbReference>
<gene>
    <name evidence="1" type="ORF">SDC9_38660</name>
</gene>
<dbReference type="PANTHER" id="PTHR36174">
    <property type="entry name" value="LIPID II:GLYCINE GLYCYLTRANSFERASE"/>
    <property type="match status" value="1"/>
</dbReference>
<protein>
    <recommendedName>
        <fullName evidence="2">BioF2-like acetyltransferase domain-containing protein</fullName>
    </recommendedName>
</protein>
<evidence type="ECO:0008006" key="2">
    <source>
        <dbReference type="Google" id="ProtNLM"/>
    </source>
</evidence>
<accession>A0A644VMI5</accession>
<dbReference type="Gene3D" id="3.40.630.30">
    <property type="match status" value="1"/>
</dbReference>